<dbReference type="InterPro" id="IPR036188">
    <property type="entry name" value="FAD/NAD-bd_sf"/>
</dbReference>
<dbReference type="AlphaFoldDB" id="A0A1Y3PJV2"/>
<dbReference type="Gene3D" id="3.50.50.60">
    <property type="entry name" value="FAD/NAD(P)-binding domain"/>
    <property type="match status" value="2"/>
</dbReference>
<reference evidence="3" key="1">
    <citation type="submission" date="2016-06" db="EMBL/GenBank/DDBJ databases">
        <authorList>
            <person name="Nascimento L."/>
            <person name="Pereira R.V."/>
            <person name="Martins L.F."/>
            <person name="Quaggio R.B."/>
            <person name="Silva A.M."/>
            <person name="Setubal J.C."/>
        </authorList>
    </citation>
    <scope>NUCLEOTIDE SEQUENCE [LARGE SCALE GENOMIC DNA]</scope>
</reference>
<evidence type="ECO:0000313" key="3">
    <source>
        <dbReference type="Proteomes" id="UP000196475"/>
    </source>
</evidence>
<dbReference type="SUPFAM" id="SSF51905">
    <property type="entry name" value="FAD/NAD(P)-binding domain"/>
    <property type="match status" value="1"/>
</dbReference>
<keyword evidence="1" id="KW-0560">Oxidoreductase</keyword>
<evidence type="ECO:0000256" key="1">
    <source>
        <dbReference type="ARBA" id="ARBA00023002"/>
    </source>
</evidence>
<dbReference type="InterPro" id="IPR051691">
    <property type="entry name" value="Metab_Enz_Cyan_OpOx_G3PDH"/>
</dbReference>
<sequence length="259" mass="28496">MTPFDQAPVLIIGAGRTGTYFADWLERQSLPYLQVDMKPLPVHPRRIGQAAVLGIGFDREVVVEYEERLHRFHCQMIIAATGSRGLAVPFPGWTLPGVLLPSAVQQILRYPAPSLGESVVLLTRQPQGPFVDTVKAHAQQTTVLCWDDLEWIEASGGTEVKRFSWREKGQPPSQVQTIDASTVIVDAGWTPAVDLFHASQFETAVDEQGRMHVRLNERLETLSAPGVYVAGKAAGIDAAPEDCNYEPIFAALKGLFHGR</sequence>
<organism evidence="2 3">
    <name type="scientific">Bacillus thermozeamaize</name>
    <dbReference type="NCBI Taxonomy" id="230954"/>
    <lineage>
        <taxon>Bacteria</taxon>
        <taxon>Bacillati</taxon>
        <taxon>Bacillota</taxon>
        <taxon>Bacilli</taxon>
        <taxon>Bacillales</taxon>
        <taxon>Bacillaceae</taxon>
        <taxon>Bacillus</taxon>
    </lineage>
</organism>
<name>A0A1Y3PJV2_9BACI</name>
<proteinExistence type="predicted"/>
<accession>A0A1Y3PJV2</accession>
<dbReference type="EMBL" id="LZRT01000072">
    <property type="protein sequence ID" value="OUM87633.1"/>
    <property type="molecule type" value="Genomic_DNA"/>
</dbReference>
<protein>
    <recommendedName>
        <fullName evidence="4">FAD/NAD(P)-binding domain-containing protein</fullName>
    </recommendedName>
</protein>
<evidence type="ECO:0000313" key="2">
    <source>
        <dbReference type="EMBL" id="OUM87633.1"/>
    </source>
</evidence>
<evidence type="ECO:0008006" key="4">
    <source>
        <dbReference type="Google" id="ProtNLM"/>
    </source>
</evidence>
<dbReference type="PANTHER" id="PTHR42949">
    <property type="entry name" value="ANAEROBIC GLYCEROL-3-PHOSPHATE DEHYDROGENASE SUBUNIT B"/>
    <property type="match status" value="1"/>
</dbReference>
<dbReference type="PANTHER" id="PTHR42949:SF3">
    <property type="entry name" value="ANAEROBIC GLYCEROL-3-PHOSPHATE DEHYDROGENASE SUBUNIT B"/>
    <property type="match status" value="1"/>
</dbReference>
<dbReference type="GO" id="GO:0016491">
    <property type="term" value="F:oxidoreductase activity"/>
    <property type="evidence" value="ECO:0007669"/>
    <property type="project" value="UniProtKB-KW"/>
</dbReference>
<dbReference type="Proteomes" id="UP000196475">
    <property type="component" value="Unassembled WGS sequence"/>
</dbReference>
<comment type="caution">
    <text evidence="2">The sequence shown here is derived from an EMBL/GenBank/DDBJ whole genome shotgun (WGS) entry which is preliminary data.</text>
</comment>
<gene>
    <name evidence="2" type="ORF">BAA01_05040</name>
</gene>